<gene>
    <name evidence="2" type="ORF">J3R30DRAFT_3708039</name>
</gene>
<proteinExistence type="inferred from homology"/>
<evidence type="ECO:0000313" key="3">
    <source>
        <dbReference type="Proteomes" id="UP001150266"/>
    </source>
</evidence>
<dbReference type="InterPro" id="IPR037175">
    <property type="entry name" value="KFase_sf"/>
</dbReference>
<name>A0A9W9A304_9AGAR</name>
<dbReference type="Proteomes" id="UP001150266">
    <property type="component" value="Unassembled WGS sequence"/>
</dbReference>
<dbReference type="SUPFAM" id="SSF102198">
    <property type="entry name" value="Putative cyclase"/>
    <property type="match status" value="1"/>
</dbReference>
<dbReference type="OrthoDB" id="7108654at2759"/>
<protein>
    <recommendedName>
        <fullName evidence="4">Cyclase family protein</fullName>
    </recommendedName>
</protein>
<organism evidence="2 3">
    <name type="scientific">Lentinula aciculospora</name>
    <dbReference type="NCBI Taxonomy" id="153920"/>
    <lineage>
        <taxon>Eukaryota</taxon>
        <taxon>Fungi</taxon>
        <taxon>Dikarya</taxon>
        <taxon>Basidiomycota</taxon>
        <taxon>Agaricomycotina</taxon>
        <taxon>Agaricomycetes</taxon>
        <taxon>Agaricomycetidae</taxon>
        <taxon>Agaricales</taxon>
        <taxon>Marasmiineae</taxon>
        <taxon>Omphalotaceae</taxon>
        <taxon>Lentinula</taxon>
    </lineage>
</organism>
<evidence type="ECO:0000313" key="2">
    <source>
        <dbReference type="EMBL" id="KAJ4472992.1"/>
    </source>
</evidence>
<dbReference type="GO" id="GO:0019441">
    <property type="term" value="P:L-tryptophan catabolic process to kynurenine"/>
    <property type="evidence" value="ECO:0007669"/>
    <property type="project" value="InterPro"/>
</dbReference>
<dbReference type="InterPro" id="IPR007325">
    <property type="entry name" value="KFase/CYL"/>
</dbReference>
<evidence type="ECO:0000256" key="1">
    <source>
        <dbReference type="ARBA" id="ARBA00007865"/>
    </source>
</evidence>
<accession>A0A9W9A304</accession>
<sequence>MSLYPRGKSIDQTPLDVLHGPALLIDLTHKRAKERISWEEDISPYAEQMQHGVIVLLHTGWSRYWAKEGQDYFEHPHVEPSVAKRLLEHGIMVIGLDAPNPDITDSGGHPFHEIFLGGGGPMLGRYRRDLQG</sequence>
<dbReference type="Gene3D" id="3.50.30.50">
    <property type="entry name" value="Putative cyclase"/>
    <property type="match status" value="1"/>
</dbReference>
<dbReference type="Pfam" id="PF04199">
    <property type="entry name" value="Cyclase"/>
    <property type="match status" value="1"/>
</dbReference>
<evidence type="ECO:0008006" key="4">
    <source>
        <dbReference type="Google" id="ProtNLM"/>
    </source>
</evidence>
<reference evidence="2" key="1">
    <citation type="submission" date="2022-08" db="EMBL/GenBank/DDBJ databases">
        <title>A Global Phylogenomic Analysis of the Shiitake Genus Lentinula.</title>
        <authorList>
            <consortium name="DOE Joint Genome Institute"/>
            <person name="Sierra-Patev S."/>
            <person name="Min B."/>
            <person name="Naranjo-Ortiz M."/>
            <person name="Looney B."/>
            <person name="Konkel Z."/>
            <person name="Slot J.C."/>
            <person name="Sakamoto Y."/>
            <person name="Steenwyk J.L."/>
            <person name="Rokas A."/>
            <person name="Carro J."/>
            <person name="Camarero S."/>
            <person name="Ferreira P."/>
            <person name="Molpeceres G."/>
            <person name="Ruiz-Duenas F.J."/>
            <person name="Serrano A."/>
            <person name="Henrissat B."/>
            <person name="Drula E."/>
            <person name="Hughes K.W."/>
            <person name="Mata J.L."/>
            <person name="Ishikawa N.K."/>
            <person name="Vargas-Isla R."/>
            <person name="Ushijima S."/>
            <person name="Smith C.A."/>
            <person name="Ahrendt S."/>
            <person name="Andreopoulos W."/>
            <person name="He G."/>
            <person name="Labutti K."/>
            <person name="Lipzen A."/>
            <person name="Ng V."/>
            <person name="Riley R."/>
            <person name="Sandor L."/>
            <person name="Barry K."/>
            <person name="Martinez A.T."/>
            <person name="Xiao Y."/>
            <person name="Gibbons J.G."/>
            <person name="Terashima K."/>
            <person name="Grigoriev I.V."/>
            <person name="Hibbett D.S."/>
        </authorList>
    </citation>
    <scope>NUCLEOTIDE SEQUENCE</scope>
    <source>
        <strain evidence="2">JLM2183</strain>
    </source>
</reference>
<comment type="similarity">
    <text evidence="1">Belongs to the Cyclase 1 superfamily.</text>
</comment>
<dbReference type="EMBL" id="JAOTPV010000018">
    <property type="protein sequence ID" value="KAJ4472992.1"/>
    <property type="molecule type" value="Genomic_DNA"/>
</dbReference>
<keyword evidence="3" id="KW-1185">Reference proteome</keyword>
<comment type="caution">
    <text evidence="2">The sequence shown here is derived from an EMBL/GenBank/DDBJ whole genome shotgun (WGS) entry which is preliminary data.</text>
</comment>
<dbReference type="GO" id="GO:0004061">
    <property type="term" value="F:arylformamidase activity"/>
    <property type="evidence" value="ECO:0007669"/>
    <property type="project" value="InterPro"/>
</dbReference>
<dbReference type="AlphaFoldDB" id="A0A9W9A304"/>